<reference evidence="2" key="1">
    <citation type="submission" date="2004-11" db="EMBL/GenBank/DDBJ databases">
        <title>The full-length cDNA sequences of Schistosoma japonicum genes.</title>
        <authorList>
            <person name="Han Z."/>
        </authorList>
    </citation>
    <scope>NUCLEOTIDE SEQUENCE</scope>
</reference>
<proteinExistence type="evidence at transcript level"/>
<sequence>MELTTWPNRLNRMLNIDSKVKAALTRTYNKSSHLLPYVTSSASSFKRKRGSAVGGTTVSLEGVENDDSGLFEDEEEQDDMVDLKNDAMILVRKEEPKKSVSIGKPKSQVEHTSASSDNNNKGRGRGRGRGRVKD</sequence>
<reference evidence="2" key="2">
    <citation type="journal article" date="2006" name="PLoS Pathog.">
        <title>New perspectives on host-parasite interplay by comparative transcriptomic and proteomic analyses of Schistosoma japonicum.</title>
        <authorList>
            <person name="Liu F."/>
            <person name="Lu J."/>
            <person name="Hu W."/>
            <person name="Wang S.Y."/>
            <person name="Cui S.J."/>
            <person name="Chi M."/>
            <person name="Yan Q."/>
            <person name="Wang X.R."/>
            <person name="Song H.D."/>
            <person name="Xu X.N."/>
            <person name="Wang J.J."/>
            <person name="Zhang X.L."/>
            <person name="Zhang X."/>
            <person name="Wang Z.Q."/>
            <person name="Xue C.L."/>
            <person name="Brindley P.J."/>
            <person name="McManus D.P."/>
            <person name="Yang P.Y."/>
            <person name="Feng Z."/>
            <person name="Chen Z."/>
            <person name="Han Z.G."/>
        </authorList>
    </citation>
    <scope>NUCLEOTIDE SEQUENCE</scope>
</reference>
<dbReference type="EMBL" id="AY813237">
    <property type="protein sequence ID" value="AAW24969.1"/>
    <property type="molecule type" value="mRNA"/>
</dbReference>
<feature type="region of interest" description="Disordered" evidence="1">
    <location>
        <begin position="41"/>
        <end position="78"/>
    </location>
</feature>
<evidence type="ECO:0000256" key="1">
    <source>
        <dbReference type="SAM" id="MobiDB-lite"/>
    </source>
</evidence>
<feature type="compositionally biased region" description="Basic residues" evidence="1">
    <location>
        <begin position="122"/>
        <end position="134"/>
    </location>
</feature>
<feature type="compositionally biased region" description="Acidic residues" evidence="1">
    <location>
        <begin position="63"/>
        <end position="78"/>
    </location>
</feature>
<protein>
    <submittedName>
        <fullName evidence="2">SJCHGC03711 protein</fullName>
    </submittedName>
</protein>
<dbReference type="AlphaFoldDB" id="Q5DGT7"/>
<feature type="compositionally biased region" description="Polar residues" evidence="1">
    <location>
        <begin position="110"/>
        <end position="121"/>
    </location>
</feature>
<feature type="region of interest" description="Disordered" evidence="1">
    <location>
        <begin position="92"/>
        <end position="134"/>
    </location>
</feature>
<accession>Q5DGT7</accession>
<evidence type="ECO:0000313" key="2">
    <source>
        <dbReference type="EMBL" id="AAW24969.1"/>
    </source>
</evidence>
<name>Q5DGT7_SCHJA</name>
<organism evidence="2">
    <name type="scientific">Schistosoma japonicum</name>
    <name type="common">Blood fluke</name>
    <dbReference type="NCBI Taxonomy" id="6182"/>
    <lineage>
        <taxon>Eukaryota</taxon>
        <taxon>Metazoa</taxon>
        <taxon>Spiralia</taxon>
        <taxon>Lophotrochozoa</taxon>
        <taxon>Platyhelminthes</taxon>
        <taxon>Trematoda</taxon>
        <taxon>Digenea</taxon>
        <taxon>Strigeidida</taxon>
        <taxon>Schistosomatoidea</taxon>
        <taxon>Schistosomatidae</taxon>
        <taxon>Schistosoma</taxon>
    </lineage>
</organism>